<dbReference type="EMBL" id="MU155535">
    <property type="protein sequence ID" value="KAF9472440.1"/>
    <property type="molecule type" value="Genomic_DNA"/>
</dbReference>
<feature type="region of interest" description="Disordered" evidence="1">
    <location>
        <begin position="159"/>
        <end position="205"/>
    </location>
</feature>
<dbReference type="AlphaFoldDB" id="A0A9P5YPP7"/>
<proteinExistence type="predicted"/>
<dbReference type="PANTHER" id="PTHR28027">
    <property type="entry name" value="TRANSCRIPTIONAL REGULATOR MIT1"/>
    <property type="match status" value="1"/>
</dbReference>
<feature type="compositionally biased region" description="Low complexity" evidence="1">
    <location>
        <begin position="193"/>
        <end position="203"/>
    </location>
</feature>
<comment type="caution">
    <text evidence="2">The sequence shown here is derived from an EMBL/GenBank/DDBJ whole genome shotgun (WGS) entry which is preliminary data.</text>
</comment>
<dbReference type="InterPro" id="IPR018608">
    <property type="entry name" value="Gti1/Pac2"/>
</dbReference>
<dbReference type="PANTHER" id="PTHR28027:SF1">
    <property type="entry name" value="CAMP INDEPENDENT REGULATORY PROTEIN (AFU_ORTHOLOGUE AFUA_3G09640)"/>
    <property type="match status" value="1"/>
</dbReference>
<feature type="compositionally biased region" description="Pro residues" evidence="1">
    <location>
        <begin position="165"/>
        <end position="175"/>
    </location>
</feature>
<reference evidence="2" key="1">
    <citation type="submission" date="2020-11" db="EMBL/GenBank/DDBJ databases">
        <authorList>
            <consortium name="DOE Joint Genome Institute"/>
            <person name="Ahrendt S."/>
            <person name="Riley R."/>
            <person name="Andreopoulos W."/>
            <person name="Labutti K."/>
            <person name="Pangilinan J."/>
            <person name="Ruiz-Duenas F.J."/>
            <person name="Barrasa J.M."/>
            <person name="Sanchez-Garcia M."/>
            <person name="Camarero S."/>
            <person name="Miyauchi S."/>
            <person name="Serrano A."/>
            <person name="Linde D."/>
            <person name="Babiker R."/>
            <person name="Drula E."/>
            <person name="Ayuso-Fernandez I."/>
            <person name="Pacheco R."/>
            <person name="Padilla G."/>
            <person name="Ferreira P."/>
            <person name="Barriuso J."/>
            <person name="Kellner H."/>
            <person name="Castanera R."/>
            <person name="Alfaro M."/>
            <person name="Ramirez L."/>
            <person name="Pisabarro A.G."/>
            <person name="Kuo A."/>
            <person name="Tritt A."/>
            <person name="Lipzen A."/>
            <person name="He G."/>
            <person name="Yan M."/>
            <person name="Ng V."/>
            <person name="Cullen D."/>
            <person name="Martin F."/>
            <person name="Rosso M.-N."/>
            <person name="Henrissat B."/>
            <person name="Hibbett D."/>
            <person name="Martinez A.T."/>
            <person name="Grigoriev I.V."/>
        </authorList>
    </citation>
    <scope>NUCLEOTIDE SEQUENCE</scope>
    <source>
        <strain evidence="2">CIRM-BRFM 674</strain>
    </source>
</reference>
<sequence length="245" mass="28313">MVTRRLDTEERSLITSGSVYVWEERGPQAELTGVGIERWTDGIRWGPSRVREGFLFYHEKTSSQQTFPDSYQSPSYDALRSVLIKQTYTVYVDTAHGRRKWHLIAYFTEDTASRLRTVDDIPQLASLVVPHGRYKSARSAKGRPDSIFNDSESPGFSRFEYVPYMPRPSPTPNPDPTVENSEAWQSKLEREQSISQRSSTTSSDENLSHALVPLCYLQDQPLVRREPTDQILLKKLDSYYDRLRR</sequence>
<evidence type="ECO:0000313" key="2">
    <source>
        <dbReference type="EMBL" id="KAF9472440.1"/>
    </source>
</evidence>
<organism evidence="2 3">
    <name type="scientific">Pholiota conissans</name>
    <dbReference type="NCBI Taxonomy" id="109636"/>
    <lineage>
        <taxon>Eukaryota</taxon>
        <taxon>Fungi</taxon>
        <taxon>Dikarya</taxon>
        <taxon>Basidiomycota</taxon>
        <taxon>Agaricomycotina</taxon>
        <taxon>Agaricomycetes</taxon>
        <taxon>Agaricomycetidae</taxon>
        <taxon>Agaricales</taxon>
        <taxon>Agaricineae</taxon>
        <taxon>Strophariaceae</taxon>
        <taxon>Pholiota</taxon>
    </lineage>
</organism>
<dbReference type="Proteomes" id="UP000807469">
    <property type="component" value="Unassembled WGS sequence"/>
</dbReference>
<dbReference type="GO" id="GO:0003677">
    <property type="term" value="F:DNA binding"/>
    <property type="evidence" value="ECO:0007669"/>
    <property type="project" value="TreeGrafter"/>
</dbReference>
<gene>
    <name evidence="2" type="ORF">BDN70DRAFT_886989</name>
</gene>
<keyword evidence="3" id="KW-1185">Reference proteome</keyword>
<dbReference type="Pfam" id="PF09729">
    <property type="entry name" value="Gti1_Pac2"/>
    <property type="match status" value="1"/>
</dbReference>
<name>A0A9P5YPP7_9AGAR</name>
<dbReference type="OrthoDB" id="5572844at2759"/>
<evidence type="ECO:0000256" key="1">
    <source>
        <dbReference type="SAM" id="MobiDB-lite"/>
    </source>
</evidence>
<protein>
    <submittedName>
        <fullName evidence="2">Uncharacterized protein</fullName>
    </submittedName>
</protein>
<accession>A0A9P5YPP7</accession>
<evidence type="ECO:0000313" key="3">
    <source>
        <dbReference type="Proteomes" id="UP000807469"/>
    </source>
</evidence>